<dbReference type="EMBL" id="CBXI010000002">
    <property type="protein sequence ID" value="CDL89937.1"/>
    <property type="molecule type" value="Genomic_DNA"/>
</dbReference>
<protein>
    <recommendedName>
        <fullName evidence="4 5">Large ribosomal subunit protein uL10</fullName>
    </recommendedName>
</protein>
<evidence type="ECO:0000313" key="6">
    <source>
        <dbReference type="EMBL" id="CDL89937.1"/>
    </source>
</evidence>
<comment type="subunit">
    <text evidence="5">Part of the ribosomal stalk of the 50S ribosomal subunit. The N-terminus interacts with L11 and the large rRNA to form the base of the stalk. The C-terminus forms an elongated spine to which L12 dimers bind in a sequential fashion forming a multimeric L10(L12)X complex.</text>
</comment>
<keyword evidence="5" id="KW-0694">RNA-binding</keyword>
<dbReference type="PANTHER" id="PTHR11560">
    <property type="entry name" value="39S RIBOSOMAL PROTEIN L10, MITOCHONDRIAL"/>
    <property type="match status" value="1"/>
</dbReference>
<evidence type="ECO:0000256" key="4">
    <source>
        <dbReference type="ARBA" id="ARBA00035202"/>
    </source>
</evidence>
<dbReference type="Pfam" id="PF00466">
    <property type="entry name" value="Ribosomal_L10"/>
    <property type="match status" value="1"/>
</dbReference>
<dbReference type="GO" id="GO:1990904">
    <property type="term" value="C:ribonucleoprotein complex"/>
    <property type="evidence" value="ECO:0007669"/>
    <property type="project" value="UniProtKB-KW"/>
</dbReference>
<evidence type="ECO:0000256" key="5">
    <source>
        <dbReference type="HAMAP-Rule" id="MF_00362"/>
    </source>
</evidence>
<comment type="caution">
    <text evidence="6">The sequence shown here is derived from an EMBL/GenBank/DDBJ whole genome shotgun (WGS) entry which is preliminary data.</text>
</comment>
<gene>
    <name evidence="5" type="primary">rplJ</name>
    <name evidence="6" type="ORF">CTDIVETGP_0007</name>
</gene>
<comment type="function">
    <text evidence="5">Forms part of the ribosomal stalk, playing a central role in the interaction of the ribosome with GTP-bound translation factors.</text>
</comment>
<dbReference type="CDD" id="cd05797">
    <property type="entry name" value="Ribosomal_L10"/>
    <property type="match status" value="1"/>
</dbReference>
<dbReference type="InterPro" id="IPR047865">
    <property type="entry name" value="Ribosomal_uL10_bac_type"/>
</dbReference>
<dbReference type="Gene3D" id="3.30.70.1730">
    <property type="match status" value="1"/>
</dbReference>
<dbReference type="InterPro" id="IPR043141">
    <property type="entry name" value="Ribosomal_uL10-like_sf"/>
</dbReference>
<keyword evidence="3 5" id="KW-0687">Ribonucleoprotein</keyword>
<evidence type="ECO:0000256" key="2">
    <source>
        <dbReference type="ARBA" id="ARBA00022980"/>
    </source>
</evidence>
<evidence type="ECO:0000256" key="3">
    <source>
        <dbReference type="ARBA" id="ARBA00023274"/>
    </source>
</evidence>
<proteinExistence type="inferred from homology"/>
<dbReference type="GO" id="GO:0006412">
    <property type="term" value="P:translation"/>
    <property type="evidence" value="ECO:0007669"/>
    <property type="project" value="UniProtKB-UniRule"/>
</dbReference>
<dbReference type="RefSeq" id="WP_017752381.1">
    <property type="nucleotide sequence ID" value="NZ_CBXI010000002.1"/>
</dbReference>
<reference evidence="6 7" key="1">
    <citation type="journal article" date="2015" name="Genome Announc.">
        <title>Draft Genome Sequence of Clostridium tyrobutyricum Strain DIVETGP, Isolated from Cow's Milk for Grana Padano Production.</title>
        <authorList>
            <person name="Soggiu A."/>
            <person name="Piras C."/>
            <person name="Gaiarsa S."/>
            <person name="Sassera D."/>
            <person name="Roncada P."/>
            <person name="Bendixen E."/>
            <person name="Brasca M."/>
            <person name="Bonizzi L."/>
        </authorList>
    </citation>
    <scope>NUCLEOTIDE SEQUENCE [LARGE SCALE GENOMIC DNA]</scope>
    <source>
        <strain evidence="6 7">DIVETGP</strain>
    </source>
</reference>
<dbReference type="AlphaFoldDB" id="W6ND71"/>
<comment type="similarity">
    <text evidence="1 5">Belongs to the universal ribosomal protein uL10 family.</text>
</comment>
<name>W6ND71_CLOTY</name>
<dbReference type="SUPFAM" id="SSF160369">
    <property type="entry name" value="Ribosomal protein L10-like"/>
    <property type="match status" value="1"/>
</dbReference>
<evidence type="ECO:0000313" key="7">
    <source>
        <dbReference type="Proteomes" id="UP000019482"/>
    </source>
</evidence>
<dbReference type="GeneID" id="29418547"/>
<dbReference type="Proteomes" id="UP000019482">
    <property type="component" value="Unassembled WGS sequence"/>
</dbReference>
<dbReference type="NCBIfam" id="NF000955">
    <property type="entry name" value="PRK00099.1-1"/>
    <property type="match status" value="1"/>
</dbReference>
<dbReference type="InterPro" id="IPR022973">
    <property type="entry name" value="Ribosomal_uL10_bac"/>
</dbReference>
<keyword evidence="7" id="KW-1185">Reference proteome</keyword>
<dbReference type="GO" id="GO:0005840">
    <property type="term" value="C:ribosome"/>
    <property type="evidence" value="ECO:0007669"/>
    <property type="project" value="UniProtKB-KW"/>
</dbReference>
<keyword evidence="2 5" id="KW-0689">Ribosomal protein</keyword>
<sequence length="167" mass="18685">MSKSIDEKKAKVEEIKEKMQKSQGIIFSKYQGLTVEEDTELRKNLREAGVEYKVYKNTLSRLAAKELGFDDAEKILKGPISIAFGYDDPTAPARILNNYAKDHKVLELQGGIVDGELFDVDRIKQLATIPPKEVLIGKLLGSLQAPVSNFVYVLDAISRKKEESQEA</sequence>
<keyword evidence="5" id="KW-0699">rRNA-binding</keyword>
<dbReference type="HAMAP" id="MF_00362">
    <property type="entry name" value="Ribosomal_uL10"/>
    <property type="match status" value="1"/>
</dbReference>
<evidence type="ECO:0000256" key="1">
    <source>
        <dbReference type="ARBA" id="ARBA00008889"/>
    </source>
</evidence>
<dbReference type="InterPro" id="IPR001790">
    <property type="entry name" value="Ribosomal_uL10"/>
</dbReference>
<organism evidence="6 7">
    <name type="scientific">Clostridium tyrobutyricum DIVETGP</name>
    <dbReference type="NCBI Taxonomy" id="1408889"/>
    <lineage>
        <taxon>Bacteria</taxon>
        <taxon>Bacillati</taxon>
        <taxon>Bacillota</taxon>
        <taxon>Clostridia</taxon>
        <taxon>Eubacteriales</taxon>
        <taxon>Clostridiaceae</taxon>
        <taxon>Clostridium</taxon>
    </lineage>
</organism>
<dbReference type="GO" id="GO:0070180">
    <property type="term" value="F:large ribosomal subunit rRNA binding"/>
    <property type="evidence" value="ECO:0007669"/>
    <property type="project" value="UniProtKB-UniRule"/>
</dbReference>
<accession>W6ND71</accession>
<dbReference type="OrthoDB" id="9808307at2"/>
<dbReference type="Gene3D" id="6.10.250.290">
    <property type="match status" value="1"/>
</dbReference>